<name>A0ABQ7JFT0_9APIC</name>
<dbReference type="SMART" id="SM00948">
    <property type="entry name" value="Proteasome_A_N"/>
    <property type="match status" value="1"/>
</dbReference>
<evidence type="ECO:0000256" key="4">
    <source>
        <dbReference type="ARBA" id="ARBA00022942"/>
    </source>
</evidence>
<dbReference type="Pfam" id="PF10584">
    <property type="entry name" value="Proteasome_A_N"/>
    <property type="match status" value="1"/>
</dbReference>
<feature type="domain" description="Proteasome alpha-type subunits" evidence="7">
    <location>
        <begin position="9"/>
        <end position="30"/>
    </location>
</feature>
<comment type="caution">
    <text evidence="8">The sequence shown here is derived from an EMBL/GenBank/DDBJ whole genome shotgun (WGS) entry which is preliminary data.</text>
</comment>
<dbReference type="GO" id="GO:0000502">
    <property type="term" value="C:proteasome complex"/>
    <property type="evidence" value="ECO:0007669"/>
    <property type="project" value="UniProtKB-KW"/>
</dbReference>
<organism evidence="8 9">
    <name type="scientific">Cardiosporidium cionae</name>
    <dbReference type="NCBI Taxonomy" id="476202"/>
    <lineage>
        <taxon>Eukaryota</taxon>
        <taxon>Sar</taxon>
        <taxon>Alveolata</taxon>
        <taxon>Apicomplexa</taxon>
        <taxon>Aconoidasida</taxon>
        <taxon>Nephromycida</taxon>
        <taxon>Cardiosporidium</taxon>
    </lineage>
</organism>
<reference evidence="8 9" key="1">
    <citation type="journal article" date="2020" name="bioRxiv">
        <title>Metabolic contributions of an alphaproteobacterial endosymbiont in the apicomplexan Cardiosporidium cionae.</title>
        <authorList>
            <person name="Hunter E.S."/>
            <person name="Paight C.J."/>
            <person name="Lane C.E."/>
        </authorList>
    </citation>
    <scope>NUCLEOTIDE SEQUENCE [LARGE SCALE GENOMIC DNA]</scope>
    <source>
        <strain evidence="8">ESH_2018</strain>
    </source>
</reference>
<keyword evidence="9" id="KW-1185">Reference proteome</keyword>
<keyword evidence="5" id="KW-0539">Nucleus</keyword>
<dbReference type="Gene3D" id="3.60.20.10">
    <property type="entry name" value="Glutamine Phosphoribosylpyrophosphate, subunit 1, domain 1"/>
    <property type="match status" value="1"/>
</dbReference>
<dbReference type="Pfam" id="PF00227">
    <property type="entry name" value="Proteasome"/>
    <property type="match status" value="1"/>
</dbReference>
<dbReference type="PANTHER" id="PTHR11599">
    <property type="entry name" value="PROTEASOME SUBUNIT ALPHA/BETA"/>
    <property type="match status" value="1"/>
</dbReference>
<dbReference type="InterPro" id="IPR023332">
    <property type="entry name" value="Proteasome_alpha-type"/>
</dbReference>
<gene>
    <name evidence="8" type="ORF">IE077_000334</name>
</gene>
<evidence type="ECO:0000313" key="9">
    <source>
        <dbReference type="Proteomes" id="UP000823046"/>
    </source>
</evidence>
<dbReference type="Proteomes" id="UP000823046">
    <property type="component" value="Unassembled WGS sequence"/>
</dbReference>
<evidence type="ECO:0000256" key="6">
    <source>
        <dbReference type="PROSITE-ProRule" id="PRU00808"/>
    </source>
</evidence>
<keyword evidence="4 6" id="KW-0647">Proteasome</keyword>
<dbReference type="SUPFAM" id="SSF56235">
    <property type="entry name" value="N-terminal nucleophile aminohydrolases (Ntn hydrolases)"/>
    <property type="match status" value="2"/>
</dbReference>
<dbReference type="InterPro" id="IPR034642">
    <property type="entry name" value="Proteasome_subunit_alpha6"/>
</dbReference>
<keyword evidence="3" id="KW-0963">Cytoplasm</keyword>
<evidence type="ECO:0000256" key="1">
    <source>
        <dbReference type="ARBA" id="ARBA00004123"/>
    </source>
</evidence>
<dbReference type="PROSITE" id="PS51475">
    <property type="entry name" value="PROTEASOME_ALPHA_2"/>
    <property type="match status" value="1"/>
</dbReference>
<dbReference type="EMBL" id="JADAQX010000019">
    <property type="protein sequence ID" value="KAF8822849.1"/>
    <property type="molecule type" value="Genomic_DNA"/>
</dbReference>
<dbReference type="CDD" id="cd03754">
    <property type="entry name" value="proteasome_alpha_type_6"/>
    <property type="match status" value="1"/>
</dbReference>
<evidence type="ECO:0000313" key="8">
    <source>
        <dbReference type="EMBL" id="KAF8822849.1"/>
    </source>
</evidence>
<dbReference type="InterPro" id="IPR050115">
    <property type="entry name" value="Proteasome_alpha"/>
</dbReference>
<sequence>MSRGSQSMYDRHITIFSPDGNLYQVEGLLGFSHKDSTTFCSLFFEASADITREKTMEKYAIKAIKSCNLTSLAVRGKDSVCVVSQKKVAAQLVYQDKLLDPRYVTNLYNITDHIGAVVVGVPADCRGMVYRARQEAYQFKYKNGFDIPVQWLCQRIADINQVFTQHAYMRLHACTGMFFEMDVENGPSLYRFDPAGWFAGYKACAIGSKEQEATNTLEKLIRKKELQTTEETIEAAIATLQSVLAVDFKKGDIEVGVVSKDFKRFRRLEESEIEEHLVAIAERD</sequence>
<protein>
    <submittedName>
        <fullName evidence="8">Proteasome subunit alpha1</fullName>
    </submittedName>
</protein>
<comment type="similarity">
    <text evidence="6">Belongs to the peptidase T1A family.</text>
</comment>
<accession>A0ABQ7JFT0</accession>
<evidence type="ECO:0000256" key="2">
    <source>
        <dbReference type="ARBA" id="ARBA00004496"/>
    </source>
</evidence>
<dbReference type="InterPro" id="IPR029055">
    <property type="entry name" value="Ntn_hydrolases_N"/>
</dbReference>
<dbReference type="InterPro" id="IPR001353">
    <property type="entry name" value="Proteasome_sua/b"/>
</dbReference>
<dbReference type="InterPro" id="IPR000426">
    <property type="entry name" value="Proteasome_asu_N"/>
</dbReference>
<evidence type="ECO:0000259" key="7">
    <source>
        <dbReference type="SMART" id="SM00948"/>
    </source>
</evidence>
<evidence type="ECO:0000256" key="3">
    <source>
        <dbReference type="ARBA" id="ARBA00022490"/>
    </source>
</evidence>
<evidence type="ECO:0000256" key="5">
    <source>
        <dbReference type="ARBA" id="ARBA00023242"/>
    </source>
</evidence>
<comment type="subcellular location">
    <subcellularLocation>
        <location evidence="2">Cytoplasm</location>
    </subcellularLocation>
    <subcellularLocation>
        <location evidence="1">Nucleus</location>
    </subcellularLocation>
</comment>
<proteinExistence type="inferred from homology"/>